<sequence>MSKKLVEKIIKHFYGIDGILDECKKEQLNKFGNIAFIIIWWYLLISGFVAILLSVNNLTMAVQFLIAGNLLVALVGIFSVIWFLRKKRLDVVEIDKNEYPKQKKRYLRKSIGLSIYFGVCMYIFSVLTDTVMESKHFWQSISSVDNIYTAIFQGVGFGVCMYIFYIIKLKK</sequence>
<proteinExistence type="predicted"/>
<evidence type="ECO:0000313" key="2">
    <source>
        <dbReference type="EMBL" id="KRL02481.1"/>
    </source>
</evidence>
<keyword evidence="1" id="KW-0812">Transmembrane</keyword>
<dbReference type="RefSeq" id="WP_057743075.1">
    <property type="nucleotide sequence ID" value="NZ_AZEF01000013.1"/>
</dbReference>
<dbReference type="EMBL" id="AZEF01000013">
    <property type="protein sequence ID" value="KRL02481.1"/>
    <property type="molecule type" value="Genomic_DNA"/>
</dbReference>
<keyword evidence="1" id="KW-0472">Membrane</keyword>
<evidence type="ECO:0008006" key="4">
    <source>
        <dbReference type="Google" id="ProtNLM"/>
    </source>
</evidence>
<accession>A0A0R1M402</accession>
<dbReference type="PATRIC" id="fig|1423731.3.peg.847"/>
<feature type="transmembrane region" description="Helical" evidence="1">
    <location>
        <begin position="106"/>
        <end position="127"/>
    </location>
</feature>
<dbReference type="Pfam" id="PF11683">
    <property type="entry name" value="DUF3278"/>
    <property type="match status" value="1"/>
</dbReference>
<reference evidence="2 3" key="1">
    <citation type="journal article" date="2015" name="Genome Announc.">
        <title>Expanding the biotechnology potential of lactobacilli through comparative genomics of 213 strains and associated genera.</title>
        <authorList>
            <person name="Sun Z."/>
            <person name="Harris H.M."/>
            <person name="McCann A."/>
            <person name="Guo C."/>
            <person name="Argimon S."/>
            <person name="Zhang W."/>
            <person name="Yang X."/>
            <person name="Jeffery I.B."/>
            <person name="Cooney J.C."/>
            <person name="Kagawa T.F."/>
            <person name="Liu W."/>
            <person name="Song Y."/>
            <person name="Salvetti E."/>
            <person name="Wrobel A."/>
            <person name="Rasinkangas P."/>
            <person name="Parkhill J."/>
            <person name="Rea M.C."/>
            <person name="O'Sullivan O."/>
            <person name="Ritari J."/>
            <person name="Douillard F.P."/>
            <person name="Paul Ross R."/>
            <person name="Yang R."/>
            <person name="Briner A.E."/>
            <person name="Felis G.E."/>
            <person name="de Vos W.M."/>
            <person name="Barrangou R."/>
            <person name="Klaenhammer T.R."/>
            <person name="Caufield P.W."/>
            <person name="Cui Y."/>
            <person name="Zhang H."/>
            <person name="O'Toole P.W."/>
        </authorList>
    </citation>
    <scope>NUCLEOTIDE SEQUENCE [LARGE SCALE GENOMIC DNA]</scope>
    <source>
        <strain evidence="2 3">DSM 19910</strain>
    </source>
</reference>
<dbReference type="Proteomes" id="UP000051621">
    <property type="component" value="Unassembled WGS sequence"/>
</dbReference>
<gene>
    <name evidence="2" type="ORF">FC81_GL000825</name>
</gene>
<comment type="caution">
    <text evidence="2">The sequence shown here is derived from an EMBL/GenBank/DDBJ whole genome shotgun (WGS) entry which is preliminary data.</text>
</comment>
<dbReference type="AlphaFoldDB" id="A0A0R1M402"/>
<evidence type="ECO:0000256" key="1">
    <source>
        <dbReference type="SAM" id="Phobius"/>
    </source>
</evidence>
<dbReference type="InterPro" id="IPR021697">
    <property type="entry name" value="DUF3278"/>
</dbReference>
<dbReference type="OrthoDB" id="2142440at2"/>
<protein>
    <recommendedName>
        <fullName evidence="4">DUF3278 domain-containing protein</fullName>
    </recommendedName>
</protein>
<feature type="transmembrane region" description="Helical" evidence="1">
    <location>
        <begin position="34"/>
        <end position="55"/>
    </location>
</feature>
<organism evidence="2 3">
    <name type="scientific">Liquorilactobacillus capillatus DSM 19910</name>
    <dbReference type="NCBI Taxonomy" id="1423731"/>
    <lineage>
        <taxon>Bacteria</taxon>
        <taxon>Bacillati</taxon>
        <taxon>Bacillota</taxon>
        <taxon>Bacilli</taxon>
        <taxon>Lactobacillales</taxon>
        <taxon>Lactobacillaceae</taxon>
        <taxon>Liquorilactobacillus</taxon>
    </lineage>
</organism>
<feature type="transmembrane region" description="Helical" evidence="1">
    <location>
        <begin position="61"/>
        <end position="85"/>
    </location>
</feature>
<name>A0A0R1M402_9LACO</name>
<keyword evidence="1" id="KW-1133">Transmembrane helix</keyword>
<feature type="transmembrane region" description="Helical" evidence="1">
    <location>
        <begin position="147"/>
        <end position="167"/>
    </location>
</feature>
<keyword evidence="3" id="KW-1185">Reference proteome</keyword>
<evidence type="ECO:0000313" key="3">
    <source>
        <dbReference type="Proteomes" id="UP000051621"/>
    </source>
</evidence>